<dbReference type="EMBL" id="CP048836">
    <property type="protein sequence ID" value="QID18537.1"/>
    <property type="molecule type" value="Genomic_DNA"/>
</dbReference>
<reference evidence="2 3" key="1">
    <citation type="submission" date="2020-02" db="EMBL/GenBank/DDBJ databases">
        <title>Nitrogenibacter mangrovi gen. nov., sp. nov. isolated from mangrove sediment, a denitrifying betaproteobacterium.</title>
        <authorList>
            <person name="Liao H."/>
            <person name="Tian Y."/>
        </authorList>
    </citation>
    <scope>NUCLEOTIDE SEQUENCE [LARGE SCALE GENOMIC DNA]</scope>
    <source>
        <strain evidence="2 3">M9-3-2</strain>
    </source>
</reference>
<dbReference type="Pfam" id="PF00583">
    <property type="entry name" value="Acetyltransf_1"/>
    <property type="match status" value="1"/>
</dbReference>
<accession>A0A6C1B4Y2</accession>
<sequence length="196" mass="22729">MLLRVLRRVLKSRPIQWVYSDHVLGIFSLDCRAAECAPHPDVHRNVERDLDQFEQTERWLTRAAFLQEARHRIDQGVWCYSCANGGRLEHYCWVNPCQDSAWFPFVSQRYDFPPRSTVLYNAYTHPAARGKGLYRKVLETICADARDVTGAQHVFAAVENGNVVSENALRAVGFRCVDRLRRRMRFGRVTLSRLSC</sequence>
<protein>
    <submittedName>
        <fullName evidence="2">GNAT family N-acetyltransferase</fullName>
    </submittedName>
</protein>
<keyword evidence="3" id="KW-1185">Reference proteome</keyword>
<feature type="domain" description="N-acetyltransferase" evidence="1">
    <location>
        <begin position="57"/>
        <end position="174"/>
    </location>
</feature>
<dbReference type="Gene3D" id="3.40.630.30">
    <property type="match status" value="1"/>
</dbReference>
<dbReference type="Proteomes" id="UP000501991">
    <property type="component" value="Chromosome"/>
</dbReference>
<proteinExistence type="predicted"/>
<dbReference type="InterPro" id="IPR000182">
    <property type="entry name" value="GNAT_dom"/>
</dbReference>
<keyword evidence="2" id="KW-0808">Transferase</keyword>
<evidence type="ECO:0000259" key="1">
    <source>
        <dbReference type="Pfam" id="PF00583"/>
    </source>
</evidence>
<dbReference type="InterPro" id="IPR016181">
    <property type="entry name" value="Acyl_CoA_acyltransferase"/>
</dbReference>
<name>A0A6C1B4Y2_9RHOO</name>
<gene>
    <name evidence="2" type="ORF">G3580_13395</name>
</gene>
<dbReference type="RefSeq" id="WP_173766280.1">
    <property type="nucleotide sequence ID" value="NZ_CP048836.1"/>
</dbReference>
<dbReference type="GO" id="GO:0016747">
    <property type="term" value="F:acyltransferase activity, transferring groups other than amino-acyl groups"/>
    <property type="evidence" value="ECO:0007669"/>
    <property type="project" value="InterPro"/>
</dbReference>
<dbReference type="KEGG" id="azq:G3580_13395"/>
<evidence type="ECO:0000313" key="2">
    <source>
        <dbReference type="EMBL" id="QID18537.1"/>
    </source>
</evidence>
<organism evidence="2 3">
    <name type="scientific">Nitrogeniibacter mangrovi</name>
    <dbReference type="NCBI Taxonomy" id="2016596"/>
    <lineage>
        <taxon>Bacteria</taxon>
        <taxon>Pseudomonadati</taxon>
        <taxon>Pseudomonadota</taxon>
        <taxon>Betaproteobacteria</taxon>
        <taxon>Rhodocyclales</taxon>
        <taxon>Zoogloeaceae</taxon>
        <taxon>Nitrogeniibacter</taxon>
    </lineage>
</organism>
<evidence type="ECO:0000313" key="3">
    <source>
        <dbReference type="Proteomes" id="UP000501991"/>
    </source>
</evidence>
<dbReference type="SUPFAM" id="SSF55729">
    <property type="entry name" value="Acyl-CoA N-acyltransferases (Nat)"/>
    <property type="match status" value="1"/>
</dbReference>
<dbReference type="AlphaFoldDB" id="A0A6C1B4Y2"/>